<organism evidence="1">
    <name type="scientific">marine sediment metagenome</name>
    <dbReference type="NCBI Taxonomy" id="412755"/>
    <lineage>
        <taxon>unclassified sequences</taxon>
        <taxon>metagenomes</taxon>
        <taxon>ecological metagenomes</taxon>
    </lineage>
</organism>
<dbReference type="AlphaFoldDB" id="X1HWZ9"/>
<proteinExistence type="predicted"/>
<comment type="caution">
    <text evidence="1">The sequence shown here is derived from an EMBL/GenBank/DDBJ whole genome shotgun (WGS) entry which is preliminary data.</text>
</comment>
<protein>
    <recommendedName>
        <fullName evidence="2">Transglycosylase SLT domain-containing protein</fullName>
    </recommendedName>
</protein>
<evidence type="ECO:0000313" key="1">
    <source>
        <dbReference type="EMBL" id="GAH74686.1"/>
    </source>
</evidence>
<accession>X1HWZ9</accession>
<feature type="non-terminal residue" evidence="1">
    <location>
        <position position="1"/>
    </location>
</feature>
<reference evidence="1" key="1">
    <citation type="journal article" date="2014" name="Front. Microbiol.">
        <title>High frequency of phylogenetically diverse reductive dehalogenase-homologous genes in deep subseafloor sedimentary metagenomes.</title>
        <authorList>
            <person name="Kawai M."/>
            <person name="Futagami T."/>
            <person name="Toyoda A."/>
            <person name="Takaki Y."/>
            <person name="Nishi S."/>
            <person name="Hori S."/>
            <person name="Arai W."/>
            <person name="Tsubouchi T."/>
            <person name="Morono Y."/>
            <person name="Uchiyama I."/>
            <person name="Ito T."/>
            <person name="Fujiyama A."/>
            <person name="Inagaki F."/>
            <person name="Takami H."/>
        </authorList>
    </citation>
    <scope>NUCLEOTIDE SEQUENCE</scope>
    <source>
        <strain evidence="1">Expedition CK06-06</strain>
    </source>
</reference>
<name>X1HWZ9_9ZZZZ</name>
<evidence type="ECO:0008006" key="2">
    <source>
        <dbReference type="Google" id="ProtNLM"/>
    </source>
</evidence>
<dbReference type="EMBL" id="BARU01030126">
    <property type="protein sequence ID" value="GAH74686.1"/>
    <property type="molecule type" value="Genomic_DNA"/>
</dbReference>
<sequence>DNNLTVACWFLNHLGKYDFQQQIMSYNVGERGYKDGRRNYSYYDKVRGYYETYN</sequence>
<gene>
    <name evidence="1" type="ORF">S03H2_47849</name>
</gene>